<dbReference type="InterPro" id="IPR058240">
    <property type="entry name" value="rSAM_sf"/>
</dbReference>
<comment type="caution">
    <text evidence="2">The sequence shown here is derived from an EMBL/GenBank/DDBJ whole genome shotgun (WGS) entry which is preliminary data.</text>
</comment>
<dbReference type="AlphaFoldDB" id="A0A6V8PJM0"/>
<keyword evidence="1" id="KW-0501">Molybdenum cofactor biosynthesis</keyword>
<dbReference type="InterPro" id="IPR050105">
    <property type="entry name" value="MoCo_biosynth_MoaA/MoaC"/>
</dbReference>
<evidence type="ECO:0000256" key="1">
    <source>
        <dbReference type="ARBA" id="ARBA00023150"/>
    </source>
</evidence>
<dbReference type="GO" id="GO:0061798">
    <property type="term" value="F:GTP 3',8'-cyclase activity"/>
    <property type="evidence" value="ECO:0007669"/>
    <property type="project" value="TreeGrafter"/>
</dbReference>
<dbReference type="SUPFAM" id="SSF102114">
    <property type="entry name" value="Radical SAM enzymes"/>
    <property type="match status" value="1"/>
</dbReference>
<feature type="non-terminal residue" evidence="2">
    <location>
        <position position="1"/>
    </location>
</feature>
<name>A0A6V8PJM0_9ACTN</name>
<protein>
    <submittedName>
        <fullName evidence="2">GTP 3',8-cyclase</fullName>
    </submittedName>
</protein>
<dbReference type="Gene3D" id="3.20.20.70">
    <property type="entry name" value="Aldolase class I"/>
    <property type="match status" value="1"/>
</dbReference>
<dbReference type="InterPro" id="IPR013785">
    <property type="entry name" value="Aldolase_TIM"/>
</dbReference>
<proteinExistence type="predicted"/>
<organism evidence="2 3">
    <name type="scientific">Candidatus Hakubella thermalkaliphila</name>
    <dbReference type="NCBI Taxonomy" id="2754717"/>
    <lineage>
        <taxon>Bacteria</taxon>
        <taxon>Bacillati</taxon>
        <taxon>Actinomycetota</taxon>
        <taxon>Actinomycetota incertae sedis</taxon>
        <taxon>Candidatus Hakubellales</taxon>
        <taxon>Candidatus Hakubellaceae</taxon>
        <taxon>Candidatus Hakubella</taxon>
    </lineage>
</organism>
<dbReference type="PANTHER" id="PTHR22960:SF0">
    <property type="entry name" value="MOLYBDENUM COFACTOR BIOSYNTHESIS PROTEIN 1"/>
    <property type="match status" value="1"/>
</dbReference>
<evidence type="ECO:0000313" key="2">
    <source>
        <dbReference type="EMBL" id="GFP32819.1"/>
    </source>
</evidence>
<gene>
    <name evidence="2" type="ORF">HKBW3S42_01127</name>
</gene>
<evidence type="ECO:0000313" key="3">
    <source>
        <dbReference type="Proteomes" id="UP000568877"/>
    </source>
</evidence>
<dbReference type="GO" id="GO:0006777">
    <property type="term" value="P:Mo-molybdopterin cofactor biosynthetic process"/>
    <property type="evidence" value="ECO:0007669"/>
    <property type="project" value="UniProtKB-KW"/>
</dbReference>
<reference evidence="2 3" key="1">
    <citation type="journal article" date="2020" name="Front. Microbiol.">
        <title>Single-cell genomics of novel Actinobacteria with the Wood-Ljungdahl pathway discovered in a serpentinizing system.</title>
        <authorList>
            <person name="Merino N."/>
            <person name="Kawai M."/>
            <person name="Boyd E.S."/>
            <person name="Colman D.R."/>
            <person name="McGlynn S.E."/>
            <person name="Nealson K.H."/>
            <person name="Kurokawa K."/>
            <person name="Hongoh Y."/>
        </authorList>
    </citation>
    <scope>NUCLEOTIDE SEQUENCE [LARGE SCALE GENOMIC DNA]</scope>
    <source>
        <strain evidence="2 3">S42</strain>
    </source>
</reference>
<accession>A0A6V8PJM0</accession>
<dbReference type="Proteomes" id="UP000568877">
    <property type="component" value="Unassembled WGS sequence"/>
</dbReference>
<sequence length="147" mass="16220">NISLDSLGPQLLRTMTGGRLEDALKGLHWAQERGLKPIKINVVVLAGINDDLEPFARMSMEEEVYIRFIEYMPLESANLATGDSMRGLSYQEMLEKLSSCGSLRPGIQMIALIRSTMSLLIKGSPPVSLILDIPTSTAQRTSRRISS</sequence>
<dbReference type="PANTHER" id="PTHR22960">
    <property type="entry name" value="MOLYBDOPTERIN COFACTOR SYNTHESIS PROTEIN A"/>
    <property type="match status" value="1"/>
</dbReference>
<dbReference type="GO" id="GO:0061799">
    <property type="term" value="F:cyclic pyranopterin monophosphate synthase activity"/>
    <property type="evidence" value="ECO:0007669"/>
    <property type="project" value="TreeGrafter"/>
</dbReference>
<dbReference type="EMBL" id="BLSA01000163">
    <property type="protein sequence ID" value="GFP32819.1"/>
    <property type="molecule type" value="Genomic_DNA"/>
</dbReference>